<evidence type="ECO:0000313" key="1">
    <source>
        <dbReference type="EMBL" id="TMI73792.1"/>
    </source>
</evidence>
<name>A0A537IRW5_9BACT</name>
<reference evidence="1 2" key="1">
    <citation type="journal article" date="2019" name="Nat. Microbiol.">
        <title>Mediterranean grassland soil C-N compound turnover is dependent on rainfall and depth, and is mediated by genomically divergent microorganisms.</title>
        <authorList>
            <person name="Diamond S."/>
            <person name="Andeer P.F."/>
            <person name="Li Z."/>
            <person name="Crits-Christoph A."/>
            <person name="Burstein D."/>
            <person name="Anantharaman K."/>
            <person name="Lane K.R."/>
            <person name="Thomas B.C."/>
            <person name="Pan C."/>
            <person name="Northen T.R."/>
            <person name="Banfield J.F."/>
        </authorList>
    </citation>
    <scope>NUCLEOTIDE SEQUENCE [LARGE SCALE GENOMIC DNA]</scope>
    <source>
        <strain evidence="1">NP_8</strain>
    </source>
</reference>
<protein>
    <recommendedName>
        <fullName evidence="3">Transglutaminase-like domain-containing protein</fullName>
    </recommendedName>
</protein>
<evidence type="ECO:0008006" key="3">
    <source>
        <dbReference type="Google" id="ProtNLM"/>
    </source>
</evidence>
<evidence type="ECO:0000313" key="2">
    <source>
        <dbReference type="Proteomes" id="UP000318834"/>
    </source>
</evidence>
<dbReference type="Proteomes" id="UP000318834">
    <property type="component" value="Unassembled WGS sequence"/>
</dbReference>
<organism evidence="1 2">
    <name type="scientific">Candidatus Segetimicrobium genomatis</name>
    <dbReference type="NCBI Taxonomy" id="2569760"/>
    <lineage>
        <taxon>Bacteria</taxon>
        <taxon>Bacillati</taxon>
        <taxon>Candidatus Sysuimicrobiota</taxon>
        <taxon>Candidatus Sysuimicrobiia</taxon>
        <taxon>Candidatus Sysuimicrobiales</taxon>
        <taxon>Candidatus Segetimicrobiaceae</taxon>
        <taxon>Candidatus Segetimicrobium</taxon>
    </lineage>
</organism>
<accession>A0A537IRW5</accession>
<comment type="caution">
    <text evidence="1">The sequence shown here is derived from an EMBL/GenBank/DDBJ whole genome shotgun (WGS) entry which is preliminary data.</text>
</comment>
<sequence length="230" mass="27424">MAAFRDAPPKEAFTRREWPIIRRCRSPEQVQRFLRSLPYNWERGGDTLRSFREVVRRGTAQCLEAALVAAVILEQHGYPPLVVSFESKDGIDHVIYVFRRRGPAPHDGGRGRWGSVARSRDAGLHGRMPVFRTIRDLVWSYFDPYVDFTGRITGYQLVDLRKLGRYDWRFSRQNMWKVEKFLLDIPHRRLRSSDRRYKKLHERYKEYRKRDPTGPVIDIYSHRDTWMALD</sequence>
<proteinExistence type="predicted"/>
<gene>
    <name evidence="1" type="ORF">E6H05_09010</name>
</gene>
<dbReference type="AlphaFoldDB" id="A0A537IRW5"/>
<dbReference type="EMBL" id="VBAP01000066">
    <property type="protein sequence ID" value="TMI73792.1"/>
    <property type="molecule type" value="Genomic_DNA"/>
</dbReference>